<reference evidence="2" key="1">
    <citation type="submission" date="2020-11" db="EMBL/GenBank/DDBJ databases">
        <authorList>
            <consortium name="DOE Joint Genome Institute"/>
            <person name="Ahrendt S."/>
            <person name="Riley R."/>
            <person name="Andreopoulos W."/>
            <person name="Labutti K."/>
            <person name="Pangilinan J."/>
            <person name="Ruiz-Duenas F.J."/>
            <person name="Barrasa J.M."/>
            <person name="Sanchez-Garcia M."/>
            <person name="Camarero S."/>
            <person name="Miyauchi S."/>
            <person name="Serrano A."/>
            <person name="Linde D."/>
            <person name="Babiker R."/>
            <person name="Drula E."/>
            <person name="Ayuso-Fernandez I."/>
            <person name="Pacheco R."/>
            <person name="Padilla G."/>
            <person name="Ferreira P."/>
            <person name="Barriuso J."/>
            <person name="Kellner H."/>
            <person name="Castanera R."/>
            <person name="Alfaro M."/>
            <person name="Ramirez L."/>
            <person name="Pisabarro A.G."/>
            <person name="Kuo A."/>
            <person name="Tritt A."/>
            <person name="Lipzen A."/>
            <person name="He G."/>
            <person name="Yan M."/>
            <person name="Ng V."/>
            <person name="Cullen D."/>
            <person name="Martin F."/>
            <person name="Rosso M.-N."/>
            <person name="Henrissat B."/>
            <person name="Hibbett D."/>
            <person name="Martinez A.T."/>
            <person name="Grigoriev I.V."/>
        </authorList>
    </citation>
    <scope>NUCLEOTIDE SEQUENCE</scope>
    <source>
        <strain evidence="2">MF-IS2</strain>
    </source>
</reference>
<dbReference type="Pfam" id="PF00646">
    <property type="entry name" value="F-box"/>
    <property type="match status" value="1"/>
</dbReference>
<dbReference type="SMART" id="SM00256">
    <property type="entry name" value="FBOX"/>
    <property type="match status" value="1"/>
</dbReference>
<evidence type="ECO:0000313" key="2">
    <source>
        <dbReference type="EMBL" id="KAF9448680.1"/>
    </source>
</evidence>
<evidence type="ECO:0000313" key="3">
    <source>
        <dbReference type="Proteomes" id="UP000807342"/>
    </source>
</evidence>
<comment type="caution">
    <text evidence="2">The sequence shown here is derived from an EMBL/GenBank/DDBJ whole genome shotgun (WGS) entry which is preliminary data.</text>
</comment>
<dbReference type="SUPFAM" id="SSF81383">
    <property type="entry name" value="F-box domain"/>
    <property type="match status" value="1"/>
</dbReference>
<sequence>MAHQEAPWLQEETIAIQMANSSLVATTIKVTLLELPPEILIRILLGLPFTSVVICRRVNRYLQILISESAEVQYRIHLGISGLVDNPSCNLPVSERLSRLLAKERRWEDVNFDFNKIIDVPFQFPYYHTRLITGFFSGITANEIHCMETPSAPDWEAKWRRVSPGKRIISTGTCVYEHDLHVLITAQPQTIYTNATEPRTVYEIQVHLNQLSTGQPHPGAQQATISLITHEGFGEPHVFVEHAGNNLLLMLRDNIDTQRPDEQVYVYDWRTSELKLRLSAPFRSYGYPLVLTKDVFLLTNARTGELEYWRFPKSPSEPIQHEPFFVLCLPQLVSDRAFLYISCRAEPNPSTRSCNGSKSFYNDPNEAIVTFIVGIRSTMFAVHLYTFFVHRSFFVGCPNKFYSFMSPDGRPKPVPYGEWGPSACRWFKANMFQAKWFETTSGQRCIASPPDTTAAPITLLDFNPIGVSIALARENPPTEIATYDPPGELRPREKTVIRSTDPLDDPHGCFENTVYSSLPYVMRTSQDKYSFDALLLDEESVLGIREDGSGRVIEIHVLSYG</sequence>
<dbReference type="CDD" id="cd09917">
    <property type="entry name" value="F-box_SF"/>
    <property type="match status" value="1"/>
</dbReference>
<proteinExistence type="predicted"/>
<gene>
    <name evidence="2" type="ORF">P691DRAFT_729223</name>
</gene>
<organism evidence="2 3">
    <name type="scientific">Macrolepiota fuliginosa MF-IS2</name>
    <dbReference type="NCBI Taxonomy" id="1400762"/>
    <lineage>
        <taxon>Eukaryota</taxon>
        <taxon>Fungi</taxon>
        <taxon>Dikarya</taxon>
        <taxon>Basidiomycota</taxon>
        <taxon>Agaricomycotina</taxon>
        <taxon>Agaricomycetes</taxon>
        <taxon>Agaricomycetidae</taxon>
        <taxon>Agaricales</taxon>
        <taxon>Agaricineae</taxon>
        <taxon>Agaricaceae</taxon>
        <taxon>Macrolepiota</taxon>
    </lineage>
</organism>
<feature type="domain" description="F-box" evidence="1">
    <location>
        <begin position="29"/>
        <end position="77"/>
    </location>
</feature>
<dbReference type="InterPro" id="IPR036047">
    <property type="entry name" value="F-box-like_dom_sf"/>
</dbReference>
<dbReference type="PROSITE" id="PS50181">
    <property type="entry name" value="FBOX"/>
    <property type="match status" value="1"/>
</dbReference>
<dbReference type="EMBL" id="MU151153">
    <property type="protein sequence ID" value="KAF9448680.1"/>
    <property type="molecule type" value="Genomic_DNA"/>
</dbReference>
<name>A0A9P5XDH9_9AGAR</name>
<dbReference type="InterPro" id="IPR001810">
    <property type="entry name" value="F-box_dom"/>
</dbReference>
<dbReference type="OrthoDB" id="2751409at2759"/>
<dbReference type="Proteomes" id="UP000807342">
    <property type="component" value="Unassembled WGS sequence"/>
</dbReference>
<protein>
    <recommendedName>
        <fullName evidence="1">F-box domain-containing protein</fullName>
    </recommendedName>
</protein>
<evidence type="ECO:0000259" key="1">
    <source>
        <dbReference type="PROSITE" id="PS50181"/>
    </source>
</evidence>
<keyword evidence="3" id="KW-1185">Reference proteome</keyword>
<dbReference type="AlphaFoldDB" id="A0A9P5XDH9"/>
<accession>A0A9P5XDH9</accession>